<comment type="caution">
    <text evidence="2">The sequence shown here is derived from an EMBL/GenBank/DDBJ whole genome shotgun (WGS) entry which is preliminary data.</text>
</comment>
<reference evidence="2 3" key="1">
    <citation type="submission" date="2016-08" db="EMBL/GenBank/DDBJ databases">
        <title>Genome sequence of Clavibacter michiganensis spp. strain CASJ009.</title>
        <authorList>
            <person name="Thapa S.P."/>
            <person name="Coaker G."/>
        </authorList>
    </citation>
    <scope>NUCLEOTIDE SEQUENCE [LARGE SCALE GENOMIC DNA]</scope>
    <source>
        <strain evidence="2">CASJ009</strain>
    </source>
</reference>
<dbReference type="EMBL" id="MDHJ01000001">
    <property type="protein sequence ID" value="OUE09477.1"/>
    <property type="molecule type" value="Genomic_DNA"/>
</dbReference>
<evidence type="ECO:0000313" key="2">
    <source>
        <dbReference type="EMBL" id="OUE09477.1"/>
    </source>
</evidence>
<evidence type="ECO:0000313" key="3">
    <source>
        <dbReference type="Proteomes" id="UP000195106"/>
    </source>
</evidence>
<proteinExistence type="predicted"/>
<organism evidence="2 3">
    <name type="scientific">Clavibacter michiganensis</name>
    <dbReference type="NCBI Taxonomy" id="28447"/>
    <lineage>
        <taxon>Bacteria</taxon>
        <taxon>Bacillati</taxon>
        <taxon>Actinomycetota</taxon>
        <taxon>Actinomycetes</taxon>
        <taxon>Micrococcales</taxon>
        <taxon>Microbacteriaceae</taxon>
        <taxon>Clavibacter</taxon>
    </lineage>
</organism>
<dbReference type="Proteomes" id="UP000195106">
    <property type="component" value="Unassembled WGS sequence"/>
</dbReference>
<feature type="domain" description="ScoMcrA-like SRA" evidence="1">
    <location>
        <begin position="15"/>
        <end position="156"/>
    </location>
</feature>
<name>A0A251XVE3_9MICO</name>
<dbReference type="InterPro" id="IPR058712">
    <property type="entry name" value="SRA_ScoMcrA"/>
</dbReference>
<evidence type="ECO:0000259" key="1">
    <source>
        <dbReference type="Pfam" id="PF26348"/>
    </source>
</evidence>
<protein>
    <recommendedName>
        <fullName evidence="1">ScoMcrA-like SRA domain-containing protein</fullName>
    </recommendedName>
</protein>
<sequence length="332" mass="35884">MAEHEWVTQPGERLTRTQLSTLYGGSVYSGGVVPSRTTPNVLIFSDPKQGEKSGYVYDGRDATSAAFYYTGKGGSGDQTLTVNAAIAQHAEHGRSLRLFVADGRVAGTQTALQRYVGEYRLDADAPWEEKAAPGRDKKTRMVLVFRLLPVGDESPEAVNSLPLVAPHASELGRAVLVPEELHTTRFFEVSGSEPSQARRVESDLVASFRASTGVHYMRWAIPLGAGSARNLLTDIYDPEARRLYEAKASAGRGDVRMAIGQLLDYRRYIAVPGLVCVILLPKRPAEDLCQLIGLVGFDLAFEEDGVFASYGAKELISTRSSGDESGAVATNG</sequence>
<dbReference type="AlphaFoldDB" id="A0A251XVE3"/>
<accession>A0A251XVE3</accession>
<dbReference type="Pfam" id="PF26348">
    <property type="entry name" value="SRA_ScoMcrA"/>
    <property type="match status" value="1"/>
</dbReference>
<gene>
    <name evidence="2" type="ORF">CMsap09_11075</name>
</gene>